<dbReference type="InterPro" id="IPR041489">
    <property type="entry name" value="PDZ_6"/>
</dbReference>
<evidence type="ECO:0000256" key="15">
    <source>
        <dbReference type="SAM" id="SignalP"/>
    </source>
</evidence>
<name>A0ABW4TX70_9SPHN</name>
<comment type="subcellular location">
    <subcellularLocation>
        <location evidence="2">Periplasm</location>
    </subcellularLocation>
</comment>
<dbReference type="EMBL" id="JBHUGS010000002">
    <property type="protein sequence ID" value="MFD1950485.1"/>
    <property type="molecule type" value="Genomic_DNA"/>
</dbReference>
<feature type="region of interest" description="Disordered" evidence="14">
    <location>
        <begin position="392"/>
        <end position="426"/>
    </location>
</feature>
<accession>A0ABW4TX70</accession>
<evidence type="ECO:0000256" key="12">
    <source>
        <dbReference type="ARBA" id="ARBA00023016"/>
    </source>
</evidence>
<feature type="domain" description="PDZ" evidence="16">
    <location>
        <begin position="296"/>
        <end position="355"/>
    </location>
</feature>
<dbReference type="InterPro" id="IPR036034">
    <property type="entry name" value="PDZ_sf"/>
</dbReference>
<dbReference type="PANTHER" id="PTHR22939">
    <property type="entry name" value="SERINE PROTEASE FAMILY S1C HTRA-RELATED"/>
    <property type="match status" value="1"/>
</dbReference>
<keyword evidence="7 15" id="KW-0732">Signal</keyword>
<proteinExistence type="inferred from homology"/>
<dbReference type="Gene3D" id="2.40.10.120">
    <property type="match status" value="1"/>
</dbReference>
<dbReference type="EC" id="3.4.21.107" evidence="4"/>
<evidence type="ECO:0000256" key="9">
    <source>
        <dbReference type="ARBA" id="ARBA00022764"/>
    </source>
</evidence>
<evidence type="ECO:0000256" key="1">
    <source>
        <dbReference type="ARBA" id="ARBA00001772"/>
    </source>
</evidence>
<evidence type="ECO:0000256" key="10">
    <source>
        <dbReference type="ARBA" id="ARBA00022801"/>
    </source>
</evidence>
<keyword evidence="8" id="KW-0677">Repeat</keyword>
<feature type="domain" description="PDZ" evidence="16">
    <location>
        <begin position="425"/>
        <end position="511"/>
    </location>
</feature>
<gene>
    <name evidence="17" type="ORF">ACFSGX_06865</name>
</gene>
<dbReference type="InterPro" id="IPR009003">
    <property type="entry name" value="Peptidase_S1_PA"/>
</dbReference>
<evidence type="ECO:0000313" key="18">
    <source>
        <dbReference type="Proteomes" id="UP001597400"/>
    </source>
</evidence>
<evidence type="ECO:0000256" key="2">
    <source>
        <dbReference type="ARBA" id="ARBA00004418"/>
    </source>
</evidence>
<evidence type="ECO:0000259" key="16">
    <source>
        <dbReference type="PROSITE" id="PS50106"/>
    </source>
</evidence>
<dbReference type="SUPFAM" id="SSF50494">
    <property type="entry name" value="Trypsin-like serine proteases"/>
    <property type="match status" value="1"/>
</dbReference>
<sequence length="525" mass="53754">MRYAYAITAAMLAGGATATLVVNQPLGAQVAQNAPGTVPPVAPRPGAPMSFADLAAKLQPAVVNISTTQQVSLRGNQSNPFAGSPFEDFFKQFGGQGGAPGDGGRPQTREATSLGSGFIVSDDGYIVTNNHVISGGRDAAGQGTTSVVSSITVTLPDRKEYVAKVVGRDVNSDLAVLKIEARGLPFVQFGDSKRARIGDWVVAIGNPFGLGSTVTAGIVSALHRGIGAGGANDRYIQTDASINQGNSGGPMFDLNGNVIGINTAIYSPTGGNVGIGFAIPAEEAKPIVDALRAGKRVRRGYLGVGIQPIDDNIAESLGLPKNVGELIRSVEPGYAAARAGIRQGDVVVKIGGTDITPDSTLSYTVANLPIGSRVPIELIRSGQRMTVTAVIGERPPEDQLAAAGSGQGLNDDDDADPATPQAQPTRASLGLSLQALTPEIGRSIGLPTGVRGVVISAVDPSSNAASQGLARGDVILSINQKPTTTIQEVIAAVNAAKAAGRPSVLMLVQRQATPPRYLGVELAKK</sequence>
<evidence type="ECO:0000256" key="13">
    <source>
        <dbReference type="ARBA" id="ARBA00032850"/>
    </source>
</evidence>
<dbReference type="Pfam" id="PF17820">
    <property type="entry name" value="PDZ_6"/>
    <property type="match status" value="1"/>
</dbReference>
<dbReference type="GO" id="GO:0016787">
    <property type="term" value="F:hydrolase activity"/>
    <property type="evidence" value="ECO:0007669"/>
    <property type="project" value="UniProtKB-KW"/>
</dbReference>
<evidence type="ECO:0000256" key="11">
    <source>
        <dbReference type="ARBA" id="ARBA00022825"/>
    </source>
</evidence>
<dbReference type="SMART" id="SM00228">
    <property type="entry name" value="PDZ"/>
    <property type="match status" value="2"/>
</dbReference>
<dbReference type="Pfam" id="PF13365">
    <property type="entry name" value="Trypsin_2"/>
    <property type="match status" value="1"/>
</dbReference>
<evidence type="ECO:0000256" key="3">
    <source>
        <dbReference type="ARBA" id="ARBA00010541"/>
    </source>
</evidence>
<evidence type="ECO:0000256" key="5">
    <source>
        <dbReference type="ARBA" id="ARBA00013958"/>
    </source>
</evidence>
<evidence type="ECO:0000256" key="8">
    <source>
        <dbReference type="ARBA" id="ARBA00022737"/>
    </source>
</evidence>
<dbReference type="Proteomes" id="UP001597400">
    <property type="component" value="Unassembled WGS sequence"/>
</dbReference>
<dbReference type="InterPro" id="IPR011782">
    <property type="entry name" value="Pept_S1C_Do"/>
</dbReference>
<protein>
    <recommendedName>
        <fullName evidence="5">Probable periplasmic serine endoprotease DegP-like</fullName>
        <ecNumber evidence="4">3.4.21.107</ecNumber>
    </recommendedName>
    <alternativeName>
        <fullName evidence="13">Protease Do</fullName>
    </alternativeName>
</protein>
<keyword evidence="10 17" id="KW-0378">Hydrolase</keyword>
<keyword evidence="9" id="KW-0574">Periplasm</keyword>
<comment type="similarity">
    <text evidence="3">Belongs to the peptidase S1C family.</text>
</comment>
<dbReference type="SUPFAM" id="SSF50156">
    <property type="entry name" value="PDZ domain-like"/>
    <property type="match status" value="2"/>
</dbReference>
<comment type="caution">
    <text evidence="17">The sequence shown here is derived from an EMBL/GenBank/DDBJ whole genome shotgun (WGS) entry which is preliminary data.</text>
</comment>
<dbReference type="PRINTS" id="PR00834">
    <property type="entry name" value="PROTEASES2C"/>
</dbReference>
<evidence type="ECO:0000256" key="7">
    <source>
        <dbReference type="ARBA" id="ARBA00022729"/>
    </source>
</evidence>
<keyword evidence="11" id="KW-0720">Serine protease</keyword>
<evidence type="ECO:0000256" key="4">
    <source>
        <dbReference type="ARBA" id="ARBA00013035"/>
    </source>
</evidence>
<dbReference type="RefSeq" id="WP_380928588.1">
    <property type="nucleotide sequence ID" value="NZ_JBHUGS010000002.1"/>
</dbReference>
<dbReference type="NCBIfam" id="TIGR02037">
    <property type="entry name" value="degP_htrA_DO"/>
    <property type="match status" value="1"/>
</dbReference>
<dbReference type="Gene3D" id="2.30.42.10">
    <property type="match status" value="2"/>
</dbReference>
<keyword evidence="6" id="KW-0645">Protease</keyword>
<organism evidence="17 18">
    <name type="scientific">Sphingomonas arantia</name>
    <dbReference type="NCBI Taxonomy" id="1460676"/>
    <lineage>
        <taxon>Bacteria</taxon>
        <taxon>Pseudomonadati</taxon>
        <taxon>Pseudomonadota</taxon>
        <taxon>Alphaproteobacteria</taxon>
        <taxon>Sphingomonadales</taxon>
        <taxon>Sphingomonadaceae</taxon>
        <taxon>Sphingomonas</taxon>
    </lineage>
</organism>
<dbReference type="Pfam" id="PF13180">
    <property type="entry name" value="PDZ_2"/>
    <property type="match status" value="1"/>
</dbReference>
<dbReference type="PROSITE" id="PS50106">
    <property type="entry name" value="PDZ"/>
    <property type="match status" value="2"/>
</dbReference>
<comment type="catalytic activity">
    <reaction evidence="1">
        <text>Acts on substrates that are at least partially unfolded. The cleavage site P1 residue is normally between a pair of hydrophobic residues, such as Val-|-Val.</text>
        <dbReference type="EC" id="3.4.21.107"/>
    </reaction>
</comment>
<dbReference type="PANTHER" id="PTHR22939:SF130">
    <property type="entry name" value="PERIPLASMIC SERINE ENDOPROTEASE DEGP-LIKE-RELATED"/>
    <property type="match status" value="1"/>
</dbReference>
<keyword evidence="18" id="KW-1185">Reference proteome</keyword>
<evidence type="ECO:0000313" key="17">
    <source>
        <dbReference type="EMBL" id="MFD1950485.1"/>
    </source>
</evidence>
<reference evidence="18" key="1">
    <citation type="journal article" date="2019" name="Int. J. Syst. Evol. Microbiol.">
        <title>The Global Catalogue of Microorganisms (GCM) 10K type strain sequencing project: providing services to taxonomists for standard genome sequencing and annotation.</title>
        <authorList>
            <consortium name="The Broad Institute Genomics Platform"/>
            <consortium name="The Broad Institute Genome Sequencing Center for Infectious Disease"/>
            <person name="Wu L."/>
            <person name="Ma J."/>
        </authorList>
    </citation>
    <scope>NUCLEOTIDE SEQUENCE [LARGE SCALE GENOMIC DNA]</scope>
    <source>
        <strain evidence="18">CGMCC 1.12702</strain>
    </source>
</reference>
<feature type="signal peptide" evidence="15">
    <location>
        <begin position="1"/>
        <end position="18"/>
    </location>
</feature>
<feature type="chain" id="PRO_5046991200" description="Probable periplasmic serine endoprotease DegP-like" evidence="15">
    <location>
        <begin position="19"/>
        <end position="525"/>
    </location>
</feature>
<keyword evidence="12" id="KW-0346">Stress response</keyword>
<dbReference type="InterPro" id="IPR001940">
    <property type="entry name" value="Peptidase_S1C"/>
</dbReference>
<evidence type="ECO:0000256" key="6">
    <source>
        <dbReference type="ARBA" id="ARBA00022670"/>
    </source>
</evidence>
<dbReference type="InterPro" id="IPR001478">
    <property type="entry name" value="PDZ"/>
</dbReference>
<evidence type="ECO:0000256" key="14">
    <source>
        <dbReference type="SAM" id="MobiDB-lite"/>
    </source>
</evidence>